<reference evidence="6 7" key="1">
    <citation type="submission" date="2014-04" db="EMBL/GenBank/DDBJ databases">
        <title>Variable characteristics of bacteriocin-producing Streptococcus salivarius strains isolated from Malaysian subjects.</title>
        <authorList>
            <person name="Philip K."/>
            <person name="Barbour A."/>
        </authorList>
    </citation>
    <scope>NUCLEOTIDE SEQUENCE [LARGE SCALE GENOMIC DNA]</scope>
    <source>
        <strain evidence="6 7">NU10</strain>
    </source>
</reference>
<dbReference type="AlphaFoldDB" id="A0A074IYC3"/>
<evidence type="ECO:0000256" key="1">
    <source>
        <dbReference type="ARBA" id="ARBA00022490"/>
    </source>
</evidence>
<evidence type="ECO:0000256" key="4">
    <source>
        <dbReference type="ARBA" id="ARBA00037164"/>
    </source>
</evidence>
<dbReference type="PANTHER" id="PTHR37299">
    <property type="entry name" value="TRANSCRIPTIONAL REGULATOR-RELATED"/>
    <property type="match status" value="1"/>
</dbReference>
<evidence type="ECO:0000313" key="7">
    <source>
        <dbReference type="Proteomes" id="UP000027855"/>
    </source>
</evidence>
<keyword evidence="1" id="KW-0963">Cytoplasm</keyword>
<evidence type="ECO:0000256" key="5">
    <source>
        <dbReference type="PROSITE-ProRule" id="PRU00169"/>
    </source>
</evidence>
<evidence type="ECO:0000256" key="3">
    <source>
        <dbReference type="ARBA" id="ARBA00023159"/>
    </source>
</evidence>
<dbReference type="SMART" id="SM00850">
    <property type="entry name" value="LytTR"/>
    <property type="match status" value="1"/>
</dbReference>
<organism evidence="6 7">
    <name type="scientific">Streptococcus salivarius</name>
    <dbReference type="NCBI Taxonomy" id="1304"/>
    <lineage>
        <taxon>Bacteria</taxon>
        <taxon>Bacillati</taxon>
        <taxon>Bacillota</taxon>
        <taxon>Bacilli</taxon>
        <taxon>Lactobacillales</taxon>
        <taxon>Streptococcaceae</taxon>
        <taxon>Streptococcus</taxon>
    </lineage>
</organism>
<protein>
    <submittedName>
        <fullName evidence="6">Accessory gene regulator AgrA</fullName>
    </submittedName>
</protein>
<dbReference type="PROSITE" id="PS50930">
    <property type="entry name" value="HTH_LYTTR"/>
    <property type="match status" value="1"/>
</dbReference>
<feature type="modified residue" description="4-aspartylphosphate" evidence="5">
    <location>
        <position position="60"/>
    </location>
</feature>
<dbReference type="PROSITE" id="PS50110">
    <property type="entry name" value="RESPONSE_REGULATORY"/>
    <property type="match status" value="1"/>
</dbReference>
<dbReference type="GO" id="GO:0000156">
    <property type="term" value="F:phosphorelay response regulator activity"/>
    <property type="evidence" value="ECO:0007669"/>
    <property type="project" value="InterPro"/>
</dbReference>
<dbReference type="PANTHER" id="PTHR37299:SF3">
    <property type="entry name" value="STAGE 0 SPORULATION PROTEIN A HOMOLOG"/>
    <property type="match status" value="1"/>
</dbReference>
<dbReference type="GO" id="GO:0003677">
    <property type="term" value="F:DNA binding"/>
    <property type="evidence" value="ECO:0007669"/>
    <property type="project" value="InterPro"/>
</dbReference>
<dbReference type="InterPro" id="IPR001789">
    <property type="entry name" value="Sig_transdc_resp-reg_receiver"/>
</dbReference>
<proteinExistence type="predicted"/>
<evidence type="ECO:0000313" key="6">
    <source>
        <dbReference type="EMBL" id="KEO45120.1"/>
    </source>
</evidence>
<dbReference type="Pfam" id="PF04397">
    <property type="entry name" value="LytTR"/>
    <property type="match status" value="1"/>
</dbReference>
<keyword evidence="2" id="KW-0902">Two-component regulatory system</keyword>
<dbReference type="Gene3D" id="3.40.50.2300">
    <property type="match status" value="1"/>
</dbReference>
<comment type="caution">
    <text evidence="6">The sequence shown here is derived from an EMBL/GenBank/DDBJ whole genome shotgun (WGS) entry which is preliminary data.</text>
</comment>
<keyword evidence="3" id="KW-0010">Activator</keyword>
<dbReference type="InterPro" id="IPR007492">
    <property type="entry name" value="LytTR_DNA-bd_dom"/>
</dbReference>
<sequence length="247" mass="28700">MLNIFILEDEFLQQTRIETVIKDVIAKKSLKCKGPEIFGKPSQLLDAITERGSHQLFFLDIEIKGEEKKGLDIAKEIRKKDPNATIVFVTTHSEFMPVTFKYRVAALDFIDKALDDEDFYERVHLAIEYTMNKMGATIAQDSFTFETATAQVQVPFNNILFFETSPTIHKVILHTKEERMEFYASISEVERADDRLYRCHRSFIVNPENIVKINKEEKMVMFENNNECPISRTKYKGLLEKVKSLKS</sequence>
<accession>A0A074IYC3</accession>
<name>A0A074IYC3_STRSL</name>
<evidence type="ECO:0000256" key="2">
    <source>
        <dbReference type="ARBA" id="ARBA00023012"/>
    </source>
</evidence>
<dbReference type="RefSeq" id="WP_002887222.1">
    <property type="nucleotide sequence ID" value="NZ_CP020451.2"/>
</dbReference>
<dbReference type="Proteomes" id="UP000027855">
    <property type="component" value="Unassembled WGS sequence"/>
</dbReference>
<comment type="function">
    <text evidence="4">Required for high-level post-exponential phase expression of a series of secreted proteins.</text>
</comment>
<dbReference type="Pfam" id="PF00072">
    <property type="entry name" value="Response_reg"/>
    <property type="match status" value="1"/>
</dbReference>
<dbReference type="CDD" id="cd17533">
    <property type="entry name" value="REC_LytTR_AgrA-like"/>
    <property type="match status" value="1"/>
</dbReference>
<dbReference type="InterPro" id="IPR046947">
    <property type="entry name" value="LytR-like"/>
</dbReference>
<dbReference type="SMART" id="SM00448">
    <property type="entry name" value="REC"/>
    <property type="match status" value="1"/>
</dbReference>
<dbReference type="Gene3D" id="2.40.50.1020">
    <property type="entry name" value="LytTr DNA-binding domain"/>
    <property type="match status" value="1"/>
</dbReference>
<dbReference type="InterPro" id="IPR011006">
    <property type="entry name" value="CheY-like_superfamily"/>
</dbReference>
<keyword evidence="5" id="KW-0597">Phosphoprotein</keyword>
<dbReference type="SUPFAM" id="SSF52172">
    <property type="entry name" value="CheY-like"/>
    <property type="match status" value="1"/>
</dbReference>
<dbReference type="EMBL" id="JJMT01000014">
    <property type="protein sequence ID" value="KEO45120.1"/>
    <property type="molecule type" value="Genomic_DNA"/>
</dbReference>
<gene>
    <name evidence="6" type="ORF">DL07_02660</name>
</gene>